<evidence type="ECO:0000313" key="1">
    <source>
        <dbReference type="EMBL" id="SUV44297.1"/>
    </source>
</evidence>
<evidence type="ECO:0000313" key="2">
    <source>
        <dbReference type="Proteomes" id="UP000254950"/>
    </source>
</evidence>
<proteinExistence type="predicted"/>
<dbReference type="EMBL" id="UFTF01000001">
    <property type="protein sequence ID" value="SUV44297.1"/>
    <property type="molecule type" value="Genomic_DNA"/>
</dbReference>
<gene>
    <name evidence="1" type="ORF">NCTC12862_00039</name>
</gene>
<sequence>MNIMGSAKPILIFKNWDFNNEKTRIKVVPTISTNLNDAFIPSI</sequence>
<dbReference type="Proteomes" id="UP000254950">
    <property type="component" value="Unassembled WGS sequence"/>
</dbReference>
<name>A0A380ZBE2_BARDO</name>
<reference evidence="1 2" key="1">
    <citation type="submission" date="2018-06" db="EMBL/GenBank/DDBJ databases">
        <authorList>
            <consortium name="Pathogen Informatics"/>
            <person name="Doyle S."/>
        </authorList>
    </citation>
    <scope>NUCLEOTIDE SEQUENCE [LARGE SCALE GENOMIC DNA]</scope>
    <source>
        <strain evidence="1 2">NCTC12862</strain>
    </source>
</reference>
<dbReference type="AlphaFoldDB" id="A0A380ZBE2"/>
<protein>
    <submittedName>
        <fullName evidence="1">Uncharacterized protein</fullName>
    </submittedName>
</protein>
<organism evidence="1 2">
    <name type="scientific">Bartonella doshiae</name>
    <dbReference type="NCBI Taxonomy" id="33044"/>
    <lineage>
        <taxon>Bacteria</taxon>
        <taxon>Pseudomonadati</taxon>
        <taxon>Pseudomonadota</taxon>
        <taxon>Alphaproteobacteria</taxon>
        <taxon>Hyphomicrobiales</taxon>
        <taxon>Bartonellaceae</taxon>
        <taxon>Bartonella</taxon>
    </lineage>
</organism>
<accession>A0A380ZBE2</accession>